<dbReference type="RefSeq" id="WP_048705338.1">
    <property type="nucleotide sequence ID" value="NZ_CP012034.1"/>
</dbReference>
<gene>
    <name evidence="2" type="ORF">ABM34_09640</name>
</gene>
<feature type="transmembrane region" description="Helical" evidence="1">
    <location>
        <begin position="117"/>
        <end position="134"/>
    </location>
</feature>
<evidence type="ECO:0008006" key="4">
    <source>
        <dbReference type="Google" id="ProtNLM"/>
    </source>
</evidence>
<feature type="transmembrane region" description="Helical" evidence="1">
    <location>
        <begin position="90"/>
        <end position="111"/>
    </location>
</feature>
<dbReference type="Proteomes" id="UP000036106">
    <property type="component" value="Chromosome"/>
</dbReference>
<keyword evidence="1" id="KW-0812">Transmembrane</keyword>
<accession>A0A0H4QKY7</accession>
<evidence type="ECO:0000313" key="3">
    <source>
        <dbReference type="Proteomes" id="UP000036106"/>
    </source>
</evidence>
<keyword evidence="3" id="KW-1185">Reference proteome</keyword>
<dbReference type="STRING" id="1007676.ABM34_09640"/>
<dbReference type="KEGG" id="lgn:ABM34_09640"/>
<feature type="transmembrane region" description="Helical" evidence="1">
    <location>
        <begin position="55"/>
        <end position="78"/>
    </location>
</feature>
<dbReference type="AlphaFoldDB" id="A0A0H4QKY7"/>
<feature type="transmembrane region" description="Helical" evidence="1">
    <location>
        <begin position="146"/>
        <end position="164"/>
    </location>
</feature>
<proteinExistence type="predicted"/>
<keyword evidence="1" id="KW-0472">Membrane</keyword>
<name>A0A0H4QKY7_9LACO</name>
<dbReference type="EMBL" id="CP012034">
    <property type="protein sequence ID" value="AKP67766.1"/>
    <property type="molecule type" value="Genomic_DNA"/>
</dbReference>
<protein>
    <recommendedName>
        <fullName evidence="4">Yip1 domain-containing protein</fullName>
    </recommendedName>
</protein>
<reference evidence="3" key="1">
    <citation type="submission" date="2015-07" db="EMBL/GenBank/DDBJ databases">
        <title>Lactobacillus ginsenosidimutans/EMML 3141/ whole genome sequencing.</title>
        <authorList>
            <person name="Kim M.K."/>
            <person name="Im W.-T."/>
            <person name="Srinivasan S."/>
            <person name="Lee J.-J."/>
        </authorList>
    </citation>
    <scope>NUCLEOTIDE SEQUENCE [LARGE SCALE GENOMIC DNA]</scope>
    <source>
        <strain evidence="3">EMML 3041</strain>
    </source>
</reference>
<evidence type="ECO:0000313" key="2">
    <source>
        <dbReference type="EMBL" id="AKP67766.1"/>
    </source>
</evidence>
<keyword evidence="1" id="KW-1133">Transmembrane helix</keyword>
<organism evidence="2 3">
    <name type="scientific">Companilactobacillus ginsenosidimutans</name>
    <dbReference type="NCBI Taxonomy" id="1007676"/>
    <lineage>
        <taxon>Bacteria</taxon>
        <taxon>Bacillati</taxon>
        <taxon>Bacillota</taxon>
        <taxon>Bacilli</taxon>
        <taxon>Lactobacillales</taxon>
        <taxon>Lactobacillaceae</taxon>
        <taxon>Companilactobacillus</taxon>
    </lineage>
</organism>
<evidence type="ECO:0000256" key="1">
    <source>
        <dbReference type="SAM" id="Phobius"/>
    </source>
</evidence>
<dbReference type="PATRIC" id="fig|1007676.4.peg.1951"/>
<sequence length="167" mass="18673">MEKQKSSLFFITYLVAQLLFSLEVLKEVAQKSVVAQDLGGKTDLTSFTGRIDGTLVITAIALACYVALYFLIYILLRVSAVDDIKKSTNSTFNSLFLSASSATTISLFLNLAIAHRWIAFIYPITLAVVFFFLYRSTKQTSKRARYIPIAVVSIAALSLWYYVITQL</sequence>